<dbReference type="AlphaFoldDB" id="B4HCA5"/>
<protein>
    <submittedName>
        <fullName evidence="1">GL24712</fullName>
    </submittedName>
</protein>
<proteinExistence type="predicted"/>
<dbReference type="HOGENOM" id="CLU_2592300_0_0_1"/>
<name>B4HCA5_DROPE</name>
<dbReference type="Proteomes" id="UP000008744">
    <property type="component" value="Unassembled WGS sequence"/>
</dbReference>
<evidence type="ECO:0000313" key="2">
    <source>
        <dbReference type="Proteomes" id="UP000008744"/>
    </source>
</evidence>
<gene>
    <name evidence="1" type="primary">Dper\GL24712</name>
    <name evidence="1" type="ORF">Dper_GL24712</name>
</gene>
<dbReference type="EMBL" id="CH479290">
    <property type="protein sequence ID" value="EDW25694.1"/>
    <property type="molecule type" value="Genomic_DNA"/>
</dbReference>
<sequence>MSCRKAEPKCCSLILLRAGVPLPISQCPVMERMTTLHLFLPSLQRSEVRFLSMVGHKMERLEYATATHASSDQLLGSPEL</sequence>
<keyword evidence="2" id="KW-1185">Reference proteome</keyword>
<reference evidence="1 2" key="1">
    <citation type="journal article" date="2007" name="Nature">
        <title>Evolution of genes and genomes on the Drosophila phylogeny.</title>
        <authorList>
            <consortium name="Drosophila 12 Genomes Consortium"/>
            <person name="Clark A.G."/>
            <person name="Eisen M.B."/>
            <person name="Smith D.R."/>
            <person name="Bergman C.M."/>
            <person name="Oliver B."/>
            <person name="Markow T.A."/>
            <person name="Kaufman T.C."/>
            <person name="Kellis M."/>
            <person name="Gelbart W."/>
            <person name="Iyer V.N."/>
            <person name="Pollard D.A."/>
            <person name="Sackton T.B."/>
            <person name="Larracuente A.M."/>
            <person name="Singh N.D."/>
            <person name="Abad J.P."/>
            <person name="Abt D.N."/>
            <person name="Adryan B."/>
            <person name="Aguade M."/>
            <person name="Akashi H."/>
            <person name="Anderson W.W."/>
            <person name="Aquadro C.F."/>
            <person name="Ardell D.H."/>
            <person name="Arguello R."/>
            <person name="Artieri C.G."/>
            <person name="Barbash D.A."/>
            <person name="Barker D."/>
            <person name="Barsanti P."/>
            <person name="Batterham P."/>
            <person name="Batzoglou S."/>
            <person name="Begun D."/>
            <person name="Bhutkar A."/>
            <person name="Blanco E."/>
            <person name="Bosak S.A."/>
            <person name="Bradley R.K."/>
            <person name="Brand A.D."/>
            <person name="Brent M.R."/>
            <person name="Brooks A.N."/>
            <person name="Brown R.H."/>
            <person name="Butlin R.K."/>
            <person name="Caggese C."/>
            <person name="Calvi B.R."/>
            <person name="Bernardo de Carvalho A."/>
            <person name="Caspi A."/>
            <person name="Castrezana S."/>
            <person name="Celniker S.E."/>
            <person name="Chang J.L."/>
            <person name="Chapple C."/>
            <person name="Chatterji S."/>
            <person name="Chinwalla A."/>
            <person name="Civetta A."/>
            <person name="Clifton S.W."/>
            <person name="Comeron J.M."/>
            <person name="Costello J.C."/>
            <person name="Coyne J.A."/>
            <person name="Daub J."/>
            <person name="David R.G."/>
            <person name="Delcher A.L."/>
            <person name="Delehaunty K."/>
            <person name="Do C.B."/>
            <person name="Ebling H."/>
            <person name="Edwards K."/>
            <person name="Eickbush T."/>
            <person name="Evans J.D."/>
            <person name="Filipski A."/>
            <person name="Findeiss S."/>
            <person name="Freyhult E."/>
            <person name="Fulton L."/>
            <person name="Fulton R."/>
            <person name="Garcia A.C."/>
            <person name="Gardiner A."/>
            <person name="Garfield D.A."/>
            <person name="Garvin B.E."/>
            <person name="Gibson G."/>
            <person name="Gilbert D."/>
            <person name="Gnerre S."/>
            <person name="Godfrey J."/>
            <person name="Good R."/>
            <person name="Gotea V."/>
            <person name="Gravely B."/>
            <person name="Greenberg A.J."/>
            <person name="Griffiths-Jones S."/>
            <person name="Gross S."/>
            <person name="Guigo R."/>
            <person name="Gustafson E.A."/>
            <person name="Haerty W."/>
            <person name="Hahn M.W."/>
            <person name="Halligan D.L."/>
            <person name="Halpern A.L."/>
            <person name="Halter G.M."/>
            <person name="Han M.V."/>
            <person name="Heger A."/>
            <person name="Hillier L."/>
            <person name="Hinrichs A.S."/>
            <person name="Holmes I."/>
            <person name="Hoskins R.A."/>
            <person name="Hubisz M.J."/>
            <person name="Hultmark D."/>
            <person name="Huntley M.A."/>
            <person name="Jaffe D.B."/>
            <person name="Jagadeeshan S."/>
            <person name="Jeck W.R."/>
            <person name="Johnson J."/>
            <person name="Jones C.D."/>
            <person name="Jordan W.C."/>
            <person name="Karpen G.H."/>
            <person name="Kataoka E."/>
            <person name="Keightley P.D."/>
            <person name="Kheradpour P."/>
            <person name="Kirkness E.F."/>
            <person name="Koerich L.B."/>
            <person name="Kristiansen K."/>
            <person name="Kudrna D."/>
            <person name="Kulathinal R.J."/>
            <person name="Kumar S."/>
            <person name="Kwok R."/>
            <person name="Lander E."/>
            <person name="Langley C.H."/>
            <person name="Lapoint R."/>
            <person name="Lazzaro B.P."/>
            <person name="Lee S.J."/>
            <person name="Levesque L."/>
            <person name="Li R."/>
            <person name="Lin C.F."/>
            <person name="Lin M.F."/>
            <person name="Lindblad-Toh K."/>
            <person name="Llopart A."/>
            <person name="Long M."/>
            <person name="Low L."/>
            <person name="Lozovsky E."/>
            <person name="Lu J."/>
            <person name="Luo M."/>
            <person name="Machado C.A."/>
            <person name="Makalowski W."/>
            <person name="Marzo M."/>
            <person name="Matsuda M."/>
            <person name="Matzkin L."/>
            <person name="McAllister B."/>
            <person name="McBride C.S."/>
            <person name="McKernan B."/>
            <person name="McKernan K."/>
            <person name="Mendez-Lago M."/>
            <person name="Minx P."/>
            <person name="Mollenhauer M.U."/>
            <person name="Montooth K."/>
            <person name="Mount S.M."/>
            <person name="Mu X."/>
            <person name="Myers E."/>
            <person name="Negre B."/>
            <person name="Newfeld S."/>
            <person name="Nielsen R."/>
            <person name="Noor M.A."/>
            <person name="O'Grady P."/>
            <person name="Pachter L."/>
            <person name="Papaceit M."/>
            <person name="Parisi M.J."/>
            <person name="Parisi M."/>
            <person name="Parts L."/>
            <person name="Pedersen J.S."/>
            <person name="Pesole G."/>
            <person name="Phillippy A.M."/>
            <person name="Ponting C.P."/>
            <person name="Pop M."/>
            <person name="Porcelli D."/>
            <person name="Powell J.R."/>
            <person name="Prohaska S."/>
            <person name="Pruitt K."/>
            <person name="Puig M."/>
            <person name="Quesneville H."/>
            <person name="Ram K.R."/>
            <person name="Rand D."/>
            <person name="Rasmussen M.D."/>
            <person name="Reed L.K."/>
            <person name="Reenan R."/>
            <person name="Reily A."/>
            <person name="Remington K.A."/>
            <person name="Rieger T.T."/>
            <person name="Ritchie M.G."/>
            <person name="Robin C."/>
            <person name="Rogers Y.H."/>
            <person name="Rohde C."/>
            <person name="Rozas J."/>
            <person name="Rubenfield M.J."/>
            <person name="Ruiz A."/>
            <person name="Russo S."/>
            <person name="Salzberg S.L."/>
            <person name="Sanchez-Gracia A."/>
            <person name="Saranga D.J."/>
            <person name="Sato H."/>
            <person name="Schaeffer S.W."/>
            <person name="Schatz M.C."/>
            <person name="Schlenke T."/>
            <person name="Schwartz R."/>
            <person name="Segarra C."/>
            <person name="Singh R.S."/>
            <person name="Sirot L."/>
            <person name="Sirota M."/>
            <person name="Sisneros N.B."/>
            <person name="Smith C.D."/>
            <person name="Smith T.F."/>
            <person name="Spieth J."/>
            <person name="Stage D.E."/>
            <person name="Stark A."/>
            <person name="Stephan W."/>
            <person name="Strausberg R.L."/>
            <person name="Strempel S."/>
            <person name="Sturgill D."/>
            <person name="Sutton G."/>
            <person name="Sutton G.G."/>
            <person name="Tao W."/>
            <person name="Teichmann S."/>
            <person name="Tobari Y.N."/>
            <person name="Tomimura Y."/>
            <person name="Tsolas J.M."/>
            <person name="Valente V.L."/>
            <person name="Venter E."/>
            <person name="Venter J.C."/>
            <person name="Vicario S."/>
            <person name="Vieira F.G."/>
            <person name="Vilella A.J."/>
            <person name="Villasante A."/>
            <person name="Walenz B."/>
            <person name="Wang J."/>
            <person name="Wasserman M."/>
            <person name="Watts T."/>
            <person name="Wilson D."/>
            <person name="Wilson R.K."/>
            <person name="Wing R.A."/>
            <person name="Wolfner M.F."/>
            <person name="Wong A."/>
            <person name="Wong G.K."/>
            <person name="Wu C.I."/>
            <person name="Wu G."/>
            <person name="Yamamoto D."/>
            <person name="Yang H.P."/>
            <person name="Yang S.P."/>
            <person name="Yorke J.A."/>
            <person name="Yoshida K."/>
            <person name="Zdobnov E."/>
            <person name="Zhang P."/>
            <person name="Zhang Y."/>
            <person name="Zimin A.V."/>
            <person name="Baldwin J."/>
            <person name="Abdouelleil A."/>
            <person name="Abdulkadir J."/>
            <person name="Abebe A."/>
            <person name="Abera B."/>
            <person name="Abreu J."/>
            <person name="Acer S.C."/>
            <person name="Aftuck L."/>
            <person name="Alexander A."/>
            <person name="An P."/>
            <person name="Anderson E."/>
            <person name="Anderson S."/>
            <person name="Arachi H."/>
            <person name="Azer M."/>
            <person name="Bachantsang P."/>
            <person name="Barry A."/>
            <person name="Bayul T."/>
            <person name="Berlin A."/>
            <person name="Bessette D."/>
            <person name="Bloom T."/>
            <person name="Blye J."/>
            <person name="Boguslavskiy L."/>
            <person name="Bonnet C."/>
            <person name="Boukhgalter B."/>
            <person name="Bourzgui I."/>
            <person name="Brown A."/>
            <person name="Cahill P."/>
            <person name="Channer S."/>
            <person name="Cheshatsang Y."/>
            <person name="Chuda L."/>
            <person name="Citroen M."/>
            <person name="Collymore A."/>
            <person name="Cooke P."/>
            <person name="Costello M."/>
            <person name="D'Aco K."/>
            <person name="Daza R."/>
            <person name="De Haan G."/>
            <person name="DeGray S."/>
            <person name="DeMaso C."/>
            <person name="Dhargay N."/>
            <person name="Dooley K."/>
            <person name="Dooley E."/>
            <person name="Doricent M."/>
            <person name="Dorje P."/>
            <person name="Dorjee K."/>
            <person name="Dupes A."/>
            <person name="Elong R."/>
            <person name="Falk J."/>
            <person name="Farina A."/>
            <person name="Faro S."/>
            <person name="Ferguson D."/>
            <person name="Fisher S."/>
            <person name="Foley C.D."/>
            <person name="Franke A."/>
            <person name="Friedrich D."/>
            <person name="Gadbois L."/>
            <person name="Gearin G."/>
            <person name="Gearin C.R."/>
            <person name="Giannoukos G."/>
            <person name="Goode T."/>
            <person name="Graham J."/>
            <person name="Grandbois E."/>
            <person name="Grewal S."/>
            <person name="Gyaltsen K."/>
            <person name="Hafez N."/>
            <person name="Hagos B."/>
            <person name="Hall J."/>
            <person name="Henson C."/>
            <person name="Hollinger A."/>
            <person name="Honan T."/>
            <person name="Huard M.D."/>
            <person name="Hughes L."/>
            <person name="Hurhula B."/>
            <person name="Husby M.E."/>
            <person name="Kamat A."/>
            <person name="Kanga B."/>
            <person name="Kashin S."/>
            <person name="Khazanovich D."/>
            <person name="Kisner P."/>
            <person name="Lance K."/>
            <person name="Lara M."/>
            <person name="Lee W."/>
            <person name="Lennon N."/>
            <person name="Letendre F."/>
            <person name="LeVine R."/>
            <person name="Lipovsky A."/>
            <person name="Liu X."/>
            <person name="Liu J."/>
            <person name="Liu S."/>
            <person name="Lokyitsang T."/>
            <person name="Lokyitsang Y."/>
            <person name="Lubonja R."/>
            <person name="Lui A."/>
            <person name="MacDonald P."/>
            <person name="Magnisalis V."/>
            <person name="Maru K."/>
            <person name="Matthews C."/>
            <person name="McCusker W."/>
            <person name="McDonough S."/>
            <person name="Mehta T."/>
            <person name="Meldrim J."/>
            <person name="Meneus L."/>
            <person name="Mihai O."/>
            <person name="Mihalev A."/>
            <person name="Mihova T."/>
            <person name="Mittelman R."/>
            <person name="Mlenga V."/>
            <person name="Montmayeur A."/>
            <person name="Mulrain L."/>
            <person name="Navidi A."/>
            <person name="Naylor J."/>
            <person name="Negash T."/>
            <person name="Nguyen T."/>
            <person name="Nguyen N."/>
            <person name="Nicol R."/>
            <person name="Norbu C."/>
            <person name="Norbu N."/>
            <person name="Novod N."/>
            <person name="O'Neill B."/>
            <person name="Osman S."/>
            <person name="Markiewicz E."/>
            <person name="Oyono O.L."/>
            <person name="Patti C."/>
            <person name="Phunkhang P."/>
            <person name="Pierre F."/>
            <person name="Priest M."/>
            <person name="Raghuraman S."/>
            <person name="Rege F."/>
            <person name="Reyes R."/>
            <person name="Rise C."/>
            <person name="Rogov P."/>
            <person name="Ross K."/>
            <person name="Ryan E."/>
            <person name="Settipalli S."/>
            <person name="Shea T."/>
            <person name="Sherpa N."/>
            <person name="Shi L."/>
            <person name="Shih D."/>
            <person name="Sparrow T."/>
            <person name="Spaulding J."/>
            <person name="Stalker J."/>
            <person name="Stange-Thomann N."/>
            <person name="Stavropoulos S."/>
            <person name="Stone C."/>
            <person name="Strader C."/>
            <person name="Tesfaye S."/>
            <person name="Thomson T."/>
            <person name="Thoulutsang Y."/>
            <person name="Thoulutsang D."/>
            <person name="Topham K."/>
            <person name="Topping I."/>
            <person name="Tsamla T."/>
            <person name="Vassiliev H."/>
            <person name="Vo A."/>
            <person name="Wangchuk T."/>
            <person name="Wangdi T."/>
            <person name="Weiand M."/>
            <person name="Wilkinson J."/>
            <person name="Wilson A."/>
            <person name="Yadav S."/>
            <person name="Young G."/>
            <person name="Yu Q."/>
            <person name="Zembek L."/>
            <person name="Zhong D."/>
            <person name="Zimmer A."/>
            <person name="Zwirko Z."/>
            <person name="Jaffe D.B."/>
            <person name="Alvarez P."/>
            <person name="Brockman W."/>
            <person name="Butler J."/>
            <person name="Chin C."/>
            <person name="Gnerre S."/>
            <person name="Grabherr M."/>
            <person name="Kleber M."/>
            <person name="Mauceli E."/>
            <person name="MacCallum I."/>
        </authorList>
    </citation>
    <scope>NUCLEOTIDE SEQUENCE [LARGE SCALE GENOMIC DNA]</scope>
    <source>
        <strain evidence="2">MSH-3 / Tucson 14011-0111.49</strain>
    </source>
</reference>
<evidence type="ECO:0000313" key="1">
    <source>
        <dbReference type="EMBL" id="EDW25694.1"/>
    </source>
</evidence>
<accession>B4HCA5</accession>
<organism evidence="2">
    <name type="scientific">Drosophila persimilis</name>
    <name type="common">Fruit fly</name>
    <dbReference type="NCBI Taxonomy" id="7234"/>
    <lineage>
        <taxon>Eukaryota</taxon>
        <taxon>Metazoa</taxon>
        <taxon>Ecdysozoa</taxon>
        <taxon>Arthropoda</taxon>
        <taxon>Hexapoda</taxon>
        <taxon>Insecta</taxon>
        <taxon>Pterygota</taxon>
        <taxon>Neoptera</taxon>
        <taxon>Endopterygota</taxon>
        <taxon>Diptera</taxon>
        <taxon>Brachycera</taxon>
        <taxon>Muscomorpha</taxon>
        <taxon>Ephydroidea</taxon>
        <taxon>Drosophilidae</taxon>
        <taxon>Drosophila</taxon>
        <taxon>Sophophora</taxon>
    </lineage>
</organism>